<feature type="compositionally biased region" description="Basic and acidic residues" evidence="1">
    <location>
        <begin position="52"/>
        <end position="68"/>
    </location>
</feature>
<evidence type="ECO:0000313" key="2">
    <source>
        <dbReference type="EMBL" id="CAI5715714.1"/>
    </source>
</evidence>
<reference evidence="2" key="1">
    <citation type="submission" date="2022-12" db="EMBL/GenBank/DDBJ databases">
        <authorList>
            <person name="Webb A."/>
        </authorList>
    </citation>
    <scope>NUCLEOTIDE SEQUENCE</scope>
    <source>
        <strain evidence="2">Hp1</strain>
    </source>
</reference>
<feature type="compositionally biased region" description="Basic and acidic residues" evidence="1">
    <location>
        <begin position="20"/>
        <end position="39"/>
    </location>
</feature>
<feature type="region of interest" description="Disordered" evidence="1">
    <location>
        <begin position="1"/>
        <end position="131"/>
    </location>
</feature>
<organism evidence="2 3">
    <name type="scientific">Hyaloperonospora brassicae</name>
    <name type="common">Brassica downy mildew</name>
    <name type="synonym">Peronospora brassicae</name>
    <dbReference type="NCBI Taxonomy" id="162125"/>
    <lineage>
        <taxon>Eukaryota</taxon>
        <taxon>Sar</taxon>
        <taxon>Stramenopiles</taxon>
        <taxon>Oomycota</taxon>
        <taxon>Peronosporomycetes</taxon>
        <taxon>Peronosporales</taxon>
        <taxon>Peronosporaceae</taxon>
        <taxon>Hyaloperonospora</taxon>
    </lineage>
</organism>
<evidence type="ECO:0000313" key="3">
    <source>
        <dbReference type="Proteomes" id="UP001162031"/>
    </source>
</evidence>
<protein>
    <submittedName>
        <fullName evidence="2">Uncharacterized protein</fullName>
    </submittedName>
</protein>
<dbReference type="Proteomes" id="UP001162031">
    <property type="component" value="Unassembled WGS sequence"/>
</dbReference>
<accession>A0AAV0T6Y1</accession>
<proteinExistence type="predicted"/>
<name>A0AAV0T6Y1_HYABA</name>
<keyword evidence="3" id="KW-1185">Reference proteome</keyword>
<dbReference type="EMBL" id="CANTFL010000146">
    <property type="protein sequence ID" value="CAI5715714.1"/>
    <property type="molecule type" value="Genomic_DNA"/>
</dbReference>
<feature type="compositionally biased region" description="Basic and acidic residues" evidence="1">
    <location>
        <begin position="115"/>
        <end position="131"/>
    </location>
</feature>
<feature type="compositionally biased region" description="Basic and acidic residues" evidence="1">
    <location>
        <begin position="84"/>
        <end position="100"/>
    </location>
</feature>
<comment type="caution">
    <text evidence="2">The sequence shown here is derived from an EMBL/GenBank/DDBJ whole genome shotgun (WGS) entry which is preliminary data.</text>
</comment>
<gene>
    <name evidence="2" type="ORF">HBR001_LOCUS1489</name>
</gene>
<sequence>MDFLSKAKRAAEQYAGGDAGKGHKQTDHHKQTETKEKGKATAGGSVLAKAADAAEKYHAKEKIAEFVQKRGTAHGHAPQQSGDGAKRDTSAIEKAVEKAEGFLAKQSGQAKGHGQHADGKKDAHKGDKTLV</sequence>
<evidence type="ECO:0000256" key="1">
    <source>
        <dbReference type="SAM" id="MobiDB-lite"/>
    </source>
</evidence>
<dbReference type="AlphaFoldDB" id="A0AAV0T6Y1"/>